<dbReference type="PROSITE" id="PS50005">
    <property type="entry name" value="TPR"/>
    <property type="match status" value="1"/>
</dbReference>
<dbReference type="InterPro" id="IPR011990">
    <property type="entry name" value="TPR-like_helical_dom_sf"/>
</dbReference>
<dbReference type="EMBL" id="LNYI01000041">
    <property type="protein sequence ID" value="KTD20388.1"/>
    <property type="molecule type" value="Genomic_DNA"/>
</dbReference>
<feature type="repeat" description="TPR" evidence="1">
    <location>
        <begin position="49"/>
        <end position="82"/>
    </location>
</feature>
<dbReference type="Proteomes" id="UP000054869">
    <property type="component" value="Unassembled WGS sequence"/>
</dbReference>
<dbReference type="Gene3D" id="1.25.40.10">
    <property type="entry name" value="Tetratricopeptide repeat domain"/>
    <property type="match status" value="2"/>
</dbReference>
<keyword evidence="2" id="KW-0732">Signal</keyword>
<comment type="caution">
    <text evidence="3">The sequence shown here is derived from an EMBL/GenBank/DDBJ whole genome shotgun (WGS) entry which is preliminary data.</text>
</comment>
<name>A0A0W0VJW5_9GAMM</name>
<dbReference type="SUPFAM" id="SSF48452">
    <property type="entry name" value="TPR-like"/>
    <property type="match status" value="2"/>
</dbReference>
<proteinExistence type="predicted"/>
<dbReference type="STRING" id="45067.Llan_1889"/>
<feature type="chain" id="PRO_5006914873" evidence="2">
    <location>
        <begin position="21"/>
        <end position="565"/>
    </location>
</feature>
<keyword evidence="4" id="KW-1185">Reference proteome</keyword>
<dbReference type="Pfam" id="PF14559">
    <property type="entry name" value="TPR_19"/>
    <property type="match status" value="1"/>
</dbReference>
<dbReference type="InterPro" id="IPR019734">
    <property type="entry name" value="TPR_rpt"/>
</dbReference>
<gene>
    <name evidence="3" type="ORF">Llan_1889</name>
</gene>
<dbReference type="PANTHER" id="PTHR45588:SF1">
    <property type="entry name" value="WW DOMAIN-CONTAINING PROTEIN"/>
    <property type="match status" value="1"/>
</dbReference>
<dbReference type="SMART" id="SM00028">
    <property type="entry name" value="TPR"/>
    <property type="match status" value="2"/>
</dbReference>
<evidence type="ECO:0000313" key="4">
    <source>
        <dbReference type="Proteomes" id="UP000054869"/>
    </source>
</evidence>
<organism evidence="3 4">
    <name type="scientific">Legionella lansingensis</name>
    <dbReference type="NCBI Taxonomy" id="45067"/>
    <lineage>
        <taxon>Bacteria</taxon>
        <taxon>Pseudomonadati</taxon>
        <taxon>Pseudomonadota</taxon>
        <taxon>Gammaproteobacteria</taxon>
        <taxon>Legionellales</taxon>
        <taxon>Legionellaceae</taxon>
        <taxon>Legionella</taxon>
    </lineage>
</organism>
<keyword evidence="1" id="KW-0802">TPR repeat</keyword>
<reference evidence="3 4" key="1">
    <citation type="submission" date="2015-11" db="EMBL/GenBank/DDBJ databases">
        <title>Genomic analysis of 38 Legionella species identifies large and diverse effector repertoires.</title>
        <authorList>
            <person name="Burstein D."/>
            <person name="Amaro F."/>
            <person name="Zusman T."/>
            <person name="Lifshitz Z."/>
            <person name="Cohen O."/>
            <person name="Gilbert J.A."/>
            <person name="Pupko T."/>
            <person name="Shuman H.A."/>
            <person name="Segal G."/>
        </authorList>
    </citation>
    <scope>NUCLEOTIDE SEQUENCE [LARGE SCALE GENOMIC DNA]</scope>
    <source>
        <strain evidence="3 4">ATCC 49751</strain>
    </source>
</reference>
<dbReference type="AlphaFoldDB" id="A0A0W0VJW5"/>
<evidence type="ECO:0000256" key="2">
    <source>
        <dbReference type="SAM" id="SignalP"/>
    </source>
</evidence>
<evidence type="ECO:0000256" key="1">
    <source>
        <dbReference type="PROSITE-ProRule" id="PRU00339"/>
    </source>
</evidence>
<evidence type="ECO:0000313" key="3">
    <source>
        <dbReference type="EMBL" id="KTD20388.1"/>
    </source>
</evidence>
<dbReference type="PANTHER" id="PTHR45588">
    <property type="entry name" value="TPR DOMAIN-CONTAINING PROTEIN"/>
    <property type="match status" value="1"/>
</dbReference>
<accession>A0A0W0VJW5</accession>
<sequence>MRIKLILFSAMIFCLSQTFAKETTVELQAPLFDNLGSFHFPISTKVSLAQRFFDQGMILFYGFEWGEAIRSFREATRLDPNCAMCYWGLALALGSKMNAPMTGKEYQDARTAIHKAVSLRNFVTETEQDYINALALRFKHLPKPISPGKTGTFSCHTANTSFDKSSPEEMLDYSNAMKKLVKKYPLDNNMKALYAWALFETIEWKFWDSTGKINPVTPEIISVLEAALANDELHVGANHFYIHVIEASPTPELALPNADRLTTLVPGSEHLVHMPSHIYLRTGKYHESTNSNLQAIHAFNIYNSLCRQQGFEPEINYLYFHNYDFLRSTATIEGRKALALSAVQSMLAPPFPDWLKNEPELQWFIPIPYYVKARFGMWKELLAEPKPQDQYQYAVGMWHYGRGMAFVHTKDEAKATDELAHLDKIIASGPADKTLQDDSISLLKIAQAILHAQIANSKGDKAASLASLQLAMKTQQAMHYHEPPDWYFPVTEMLADAYLKWSNPKKAVELYRQTLKQFPNNGWALFGLAKALRALGEDEEANKVDAEFKNAWKYADVASPIPLFN</sequence>
<dbReference type="OrthoDB" id="9778494at2"/>
<dbReference type="eggNOG" id="COG0457">
    <property type="taxonomic scope" value="Bacteria"/>
</dbReference>
<dbReference type="PATRIC" id="fig|45067.4.peg.1978"/>
<dbReference type="RefSeq" id="WP_035916321.1">
    <property type="nucleotide sequence ID" value="NZ_CAAAJD010000033.1"/>
</dbReference>
<feature type="signal peptide" evidence="2">
    <location>
        <begin position="1"/>
        <end position="20"/>
    </location>
</feature>
<protein>
    <submittedName>
        <fullName evidence="3">Tetratricopeptide repeat protein</fullName>
    </submittedName>
</protein>